<dbReference type="GO" id="GO:0005700">
    <property type="term" value="C:polytene chromosome"/>
    <property type="evidence" value="ECO:0007669"/>
    <property type="project" value="TreeGrafter"/>
</dbReference>
<dbReference type="SMART" id="SM00317">
    <property type="entry name" value="SET"/>
    <property type="match status" value="1"/>
</dbReference>
<dbReference type="Gene3D" id="2.170.270.10">
    <property type="entry name" value="SET domain"/>
    <property type="match status" value="1"/>
</dbReference>
<gene>
    <name evidence="3" type="primary">LOC115003805</name>
</gene>
<dbReference type="InterPro" id="IPR051760">
    <property type="entry name" value="KMT5A"/>
</dbReference>
<dbReference type="SUPFAM" id="SSF82199">
    <property type="entry name" value="SET domain"/>
    <property type="match status" value="1"/>
</dbReference>
<dbReference type="Proteomes" id="UP000504630">
    <property type="component" value="Chromosome 24"/>
</dbReference>
<dbReference type="RefSeq" id="XP_029281589.1">
    <property type="nucleotide sequence ID" value="XM_029425729.1"/>
</dbReference>
<proteinExistence type="predicted"/>
<dbReference type="OrthoDB" id="16287at2759"/>
<dbReference type="GeneID" id="115003805"/>
<dbReference type="InterPro" id="IPR046341">
    <property type="entry name" value="SET_dom_sf"/>
</dbReference>
<dbReference type="PROSITE" id="PS50280">
    <property type="entry name" value="SET"/>
    <property type="match status" value="1"/>
</dbReference>
<name>A0A6J2P8A6_COTGO</name>
<dbReference type="PANTHER" id="PTHR46167">
    <property type="entry name" value="N-LYSINE METHYLTRANSFERASE KMT5A"/>
    <property type="match status" value="1"/>
</dbReference>
<protein>
    <submittedName>
        <fullName evidence="3">Histone-lysine N-methyltransferase set-1-like</fullName>
    </submittedName>
</protein>
<sequence length="189" mass="21944">MERRRRLHPQQDAEKHIQLKTDKAGLTEHFINPYKGRGVLATKEFNQGDFMLEYRGKLFKQDHHTNYNYNDTEAVFLFDFKWNGKCWCLDASVEDKSLGRLVNDDQKKPNCKMKIVGVGGMPHLCMFALRHIAPEEEITYNYGDADWPWRKQVTNEQATAEKVETERLPLDVTSHEASNDDGATIQVIE</sequence>
<dbReference type="Pfam" id="PF00856">
    <property type="entry name" value="SET"/>
    <property type="match status" value="1"/>
</dbReference>
<dbReference type="InParanoid" id="A0A6J2P8A6"/>
<evidence type="ECO:0000259" key="1">
    <source>
        <dbReference type="PROSITE" id="PS50280"/>
    </source>
</evidence>
<dbReference type="GO" id="GO:0042799">
    <property type="term" value="F:histone H4K20 methyltransferase activity"/>
    <property type="evidence" value="ECO:0007669"/>
    <property type="project" value="TreeGrafter"/>
</dbReference>
<accession>A0A6J2P8A6</accession>
<reference evidence="3" key="1">
    <citation type="submission" date="2025-08" db="UniProtKB">
        <authorList>
            <consortium name="RefSeq"/>
        </authorList>
    </citation>
    <scope>IDENTIFICATION</scope>
</reference>
<dbReference type="InterPro" id="IPR001214">
    <property type="entry name" value="SET_dom"/>
</dbReference>
<dbReference type="GO" id="GO:0006357">
    <property type="term" value="P:regulation of transcription by RNA polymerase II"/>
    <property type="evidence" value="ECO:0007669"/>
    <property type="project" value="TreeGrafter"/>
</dbReference>
<dbReference type="GO" id="GO:0043516">
    <property type="term" value="P:regulation of DNA damage response, signal transduction by p53 class mediator"/>
    <property type="evidence" value="ECO:0007669"/>
    <property type="project" value="TreeGrafter"/>
</dbReference>
<evidence type="ECO:0000313" key="3">
    <source>
        <dbReference type="RefSeq" id="XP_029281589.1"/>
    </source>
</evidence>
<dbReference type="PANTHER" id="PTHR46167:SF1">
    <property type="entry name" value="N-LYSINE METHYLTRANSFERASE KMT5A"/>
    <property type="match status" value="1"/>
</dbReference>
<evidence type="ECO:0000313" key="2">
    <source>
        <dbReference type="Proteomes" id="UP000504630"/>
    </source>
</evidence>
<feature type="domain" description="SET" evidence="1">
    <location>
        <begin position="15"/>
        <end position="143"/>
    </location>
</feature>
<keyword evidence="2" id="KW-1185">Reference proteome</keyword>
<dbReference type="GO" id="GO:0005634">
    <property type="term" value="C:nucleus"/>
    <property type="evidence" value="ECO:0007669"/>
    <property type="project" value="TreeGrafter"/>
</dbReference>
<dbReference type="AlphaFoldDB" id="A0A6J2P8A6"/>
<dbReference type="KEGG" id="cgob:115003805"/>
<organism evidence="2 3">
    <name type="scientific">Cottoperca gobio</name>
    <name type="common">Frogmouth</name>
    <name type="synonym">Aphritis gobio</name>
    <dbReference type="NCBI Taxonomy" id="56716"/>
    <lineage>
        <taxon>Eukaryota</taxon>
        <taxon>Metazoa</taxon>
        <taxon>Chordata</taxon>
        <taxon>Craniata</taxon>
        <taxon>Vertebrata</taxon>
        <taxon>Euteleostomi</taxon>
        <taxon>Actinopterygii</taxon>
        <taxon>Neopterygii</taxon>
        <taxon>Teleostei</taxon>
        <taxon>Neoteleostei</taxon>
        <taxon>Acanthomorphata</taxon>
        <taxon>Eupercaria</taxon>
        <taxon>Perciformes</taxon>
        <taxon>Notothenioidei</taxon>
        <taxon>Bovichtidae</taxon>
        <taxon>Cottoperca</taxon>
    </lineage>
</organism>